<protein>
    <recommendedName>
        <fullName evidence="5">EGF-like domain-containing protein</fullName>
    </recommendedName>
</protein>
<feature type="domain" description="EGF-like" evidence="5">
    <location>
        <begin position="70"/>
        <end position="101"/>
    </location>
</feature>
<keyword evidence="1 4" id="KW-0245">EGF-like domain</keyword>
<dbReference type="PROSITE" id="PS50026">
    <property type="entry name" value="EGF_3"/>
    <property type="match status" value="2"/>
</dbReference>
<dbReference type="AlphaFoldDB" id="A4S8I9"/>
<dbReference type="InterPro" id="IPR051216">
    <property type="entry name" value="Teneurin"/>
</dbReference>
<keyword evidence="7" id="KW-1185">Reference proteome</keyword>
<feature type="non-terminal residue" evidence="6">
    <location>
        <position position="172"/>
    </location>
</feature>
<evidence type="ECO:0000313" key="7">
    <source>
        <dbReference type="Proteomes" id="UP000001568"/>
    </source>
</evidence>
<evidence type="ECO:0000259" key="5">
    <source>
        <dbReference type="PROSITE" id="PS50026"/>
    </source>
</evidence>
<gene>
    <name evidence="6" type="ORF">OSTLU_40737</name>
</gene>
<dbReference type="SMART" id="SM00181">
    <property type="entry name" value="EGF"/>
    <property type="match status" value="4"/>
</dbReference>
<dbReference type="GeneID" id="5005712"/>
<evidence type="ECO:0000256" key="1">
    <source>
        <dbReference type="ARBA" id="ARBA00022536"/>
    </source>
</evidence>
<keyword evidence="3 4" id="KW-1015">Disulfide bond</keyword>
<dbReference type="HOGENOM" id="CLU_1340648_0_0_1"/>
<dbReference type="SUPFAM" id="SSF57196">
    <property type="entry name" value="EGF/Laminin"/>
    <property type="match status" value="1"/>
</dbReference>
<dbReference type="EMBL" id="CP000595">
    <property type="protein sequence ID" value="ABO99923.1"/>
    <property type="molecule type" value="Genomic_DNA"/>
</dbReference>
<reference evidence="6 7" key="1">
    <citation type="journal article" date="2007" name="Proc. Natl. Acad. Sci. U.S.A.">
        <title>The tiny eukaryote Ostreococcus provides genomic insights into the paradox of plankton speciation.</title>
        <authorList>
            <person name="Palenik B."/>
            <person name="Grimwood J."/>
            <person name="Aerts A."/>
            <person name="Rouze P."/>
            <person name="Salamov A."/>
            <person name="Putnam N."/>
            <person name="Dupont C."/>
            <person name="Jorgensen R."/>
            <person name="Derelle E."/>
            <person name="Rombauts S."/>
            <person name="Zhou K."/>
            <person name="Otillar R."/>
            <person name="Merchant S.S."/>
            <person name="Podell S."/>
            <person name="Gaasterland T."/>
            <person name="Napoli C."/>
            <person name="Gendler K."/>
            <person name="Manuell A."/>
            <person name="Tai V."/>
            <person name="Vallon O."/>
            <person name="Piganeau G."/>
            <person name="Jancek S."/>
            <person name="Heijde M."/>
            <person name="Jabbari K."/>
            <person name="Bowler C."/>
            <person name="Lohr M."/>
            <person name="Robbens S."/>
            <person name="Werner G."/>
            <person name="Dubchak I."/>
            <person name="Pazour G.J."/>
            <person name="Ren Q."/>
            <person name="Paulsen I."/>
            <person name="Delwiche C."/>
            <person name="Schmutz J."/>
            <person name="Rokhsar D."/>
            <person name="Van de Peer Y."/>
            <person name="Moreau H."/>
            <person name="Grigoriev I.V."/>
        </authorList>
    </citation>
    <scope>NUCLEOTIDE SEQUENCE [LARGE SCALE GENOMIC DNA]</scope>
    <source>
        <strain evidence="6 7">CCE9901</strain>
    </source>
</reference>
<dbReference type="OrthoDB" id="430340at2759"/>
<evidence type="ECO:0000313" key="6">
    <source>
        <dbReference type="EMBL" id="ABO99923.1"/>
    </source>
</evidence>
<feature type="disulfide bond" evidence="4">
    <location>
        <begin position="91"/>
        <end position="100"/>
    </location>
</feature>
<dbReference type="PANTHER" id="PTHR11219">
    <property type="entry name" value="TENEURIN AND N-ACETYLGLUCOSAMINE-1-PHOSPHODIESTER ALPHA-N-ACETYLGLUCOSAMINIDASE"/>
    <property type="match status" value="1"/>
</dbReference>
<dbReference type="Pfam" id="PF25024">
    <property type="entry name" value="EGF_TEN"/>
    <property type="match status" value="1"/>
</dbReference>
<dbReference type="PROSITE" id="PS01186">
    <property type="entry name" value="EGF_2"/>
    <property type="match status" value="3"/>
</dbReference>
<keyword evidence="2" id="KW-0677">Repeat</keyword>
<evidence type="ECO:0000256" key="2">
    <source>
        <dbReference type="ARBA" id="ARBA00022737"/>
    </source>
</evidence>
<dbReference type="PROSITE" id="PS00022">
    <property type="entry name" value="EGF_1"/>
    <property type="match status" value="4"/>
</dbReference>
<organism evidence="6 7">
    <name type="scientific">Ostreococcus lucimarinus (strain CCE9901)</name>
    <dbReference type="NCBI Taxonomy" id="436017"/>
    <lineage>
        <taxon>Eukaryota</taxon>
        <taxon>Viridiplantae</taxon>
        <taxon>Chlorophyta</taxon>
        <taxon>Mamiellophyceae</taxon>
        <taxon>Mamiellales</taxon>
        <taxon>Bathycoccaceae</taxon>
        <taxon>Ostreococcus</taxon>
    </lineage>
</organism>
<dbReference type="Proteomes" id="UP000001568">
    <property type="component" value="Chromosome 15"/>
</dbReference>
<comment type="caution">
    <text evidence="4">Lacks conserved residue(s) required for the propagation of feature annotation.</text>
</comment>
<sequence>MCPGGASNPCSRNGLCDSASGSCFCNPGYVGSRCNAATIQRVCSGRLDSSGSCVCLEGWSGVNCTVACAGTLTCKCGDHGRCNALSGECECDAGYAGELCERLIEPQPTCANGGTWNAALKRCECAGGYTGTLCDAACTTNPCNDLCSGHGTVNVDGTSCTCFTGFSGSTCN</sequence>
<evidence type="ECO:0000256" key="4">
    <source>
        <dbReference type="PROSITE-ProRule" id="PRU00076"/>
    </source>
</evidence>
<dbReference type="PANTHER" id="PTHR11219:SF69">
    <property type="entry name" value="TENEURIN-A"/>
    <property type="match status" value="1"/>
</dbReference>
<dbReference type="eggNOG" id="KOG1225">
    <property type="taxonomic scope" value="Eukaryota"/>
</dbReference>
<accession>A4S8I9</accession>
<dbReference type="Gramene" id="ABO99923">
    <property type="protein sequence ID" value="ABO99923"/>
    <property type="gene ID" value="OSTLU_40737"/>
</dbReference>
<feature type="domain" description="EGF-like" evidence="5">
    <location>
        <begin position="1"/>
        <end position="35"/>
    </location>
</feature>
<dbReference type="InterPro" id="IPR000742">
    <property type="entry name" value="EGF"/>
</dbReference>
<dbReference type="RefSeq" id="XP_001421630.1">
    <property type="nucleotide sequence ID" value="XM_001421593.1"/>
</dbReference>
<dbReference type="Gene3D" id="2.10.25.10">
    <property type="entry name" value="Laminin"/>
    <property type="match status" value="3"/>
</dbReference>
<feature type="disulfide bond" evidence="4">
    <location>
        <begin position="25"/>
        <end position="34"/>
    </location>
</feature>
<dbReference type="PRINTS" id="PR00011">
    <property type="entry name" value="EGFLAMININ"/>
</dbReference>
<dbReference type="KEGG" id="olu:OSTLU_40737"/>
<proteinExistence type="predicted"/>
<evidence type="ECO:0000256" key="3">
    <source>
        <dbReference type="ARBA" id="ARBA00023157"/>
    </source>
</evidence>
<name>A4S8I9_OSTLU</name>